<dbReference type="Pfam" id="PF03795">
    <property type="entry name" value="YCII"/>
    <property type="match status" value="1"/>
</dbReference>
<keyword evidence="4" id="KW-1185">Reference proteome</keyword>
<evidence type="ECO:0000259" key="2">
    <source>
        <dbReference type="Pfam" id="PF03795"/>
    </source>
</evidence>
<organism evidence="3 4">
    <name type="scientific">Kribbella koreensis</name>
    <dbReference type="NCBI Taxonomy" id="57909"/>
    <lineage>
        <taxon>Bacteria</taxon>
        <taxon>Bacillati</taxon>
        <taxon>Actinomycetota</taxon>
        <taxon>Actinomycetes</taxon>
        <taxon>Propionibacteriales</taxon>
        <taxon>Kribbellaceae</taxon>
        <taxon>Kribbella</taxon>
    </lineage>
</organism>
<dbReference type="InterPro" id="IPR011008">
    <property type="entry name" value="Dimeric_a/b-barrel"/>
</dbReference>
<evidence type="ECO:0000256" key="1">
    <source>
        <dbReference type="ARBA" id="ARBA00007689"/>
    </source>
</evidence>
<reference evidence="4" key="1">
    <citation type="journal article" date="2019" name="Int. J. Syst. Evol. Microbiol.">
        <title>The Global Catalogue of Microorganisms (GCM) 10K type strain sequencing project: providing services to taxonomists for standard genome sequencing and annotation.</title>
        <authorList>
            <consortium name="The Broad Institute Genomics Platform"/>
            <consortium name="The Broad Institute Genome Sequencing Center for Infectious Disease"/>
            <person name="Wu L."/>
            <person name="Ma J."/>
        </authorList>
    </citation>
    <scope>NUCLEOTIDE SEQUENCE [LARGE SCALE GENOMIC DNA]</scope>
    <source>
        <strain evidence="4">JCM 10977</strain>
    </source>
</reference>
<comment type="similarity">
    <text evidence="1">Belongs to the YciI family.</text>
</comment>
<proteinExistence type="inferred from homology"/>
<feature type="domain" description="YCII-related" evidence="2">
    <location>
        <begin position="17"/>
        <end position="99"/>
    </location>
</feature>
<evidence type="ECO:0000313" key="3">
    <source>
        <dbReference type="EMBL" id="GAA0958961.1"/>
    </source>
</evidence>
<dbReference type="Proteomes" id="UP001500542">
    <property type="component" value="Unassembled WGS sequence"/>
</dbReference>
<dbReference type="PANTHER" id="PTHR35174:SF3">
    <property type="entry name" value="BLL7171 PROTEIN"/>
    <property type="match status" value="1"/>
</dbReference>
<dbReference type="SUPFAM" id="SSF54909">
    <property type="entry name" value="Dimeric alpha+beta barrel"/>
    <property type="match status" value="1"/>
</dbReference>
<accession>A0ABP4C3C1</accession>
<sequence length="111" mass="12103">MSEMTQYLLGVIHVDGESDEHERGDVGKLNEEMVAKGIWVFGGGLDPRPTASVVRAHQGEVLITDGPFVESKEYMAGFWVIEVPDVATAQEWAARASKACARPIEVTPFDA</sequence>
<dbReference type="Gene3D" id="3.30.70.1060">
    <property type="entry name" value="Dimeric alpha+beta barrel"/>
    <property type="match status" value="1"/>
</dbReference>
<gene>
    <name evidence="3" type="ORF">GCM10009554_71910</name>
</gene>
<dbReference type="EMBL" id="BAAAHK010000020">
    <property type="protein sequence ID" value="GAA0958961.1"/>
    <property type="molecule type" value="Genomic_DNA"/>
</dbReference>
<protein>
    <submittedName>
        <fullName evidence="3">YciI family protein</fullName>
    </submittedName>
</protein>
<evidence type="ECO:0000313" key="4">
    <source>
        <dbReference type="Proteomes" id="UP001500542"/>
    </source>
</evidence>
<comment type="caution">
    <text evidence="3">The sequence shown here is derived from an EMBL/GenBank/DDBJ whole genome shotgun (WGS) entry which is preliminary data.</text>
</comment>
<name>A0ABP4C3C1_9ACTN</name>
<dbReference type="InterPro" id="IPR005545">
    <property type="entry name" value="YCII"/>
</dbReference>
<dbReference type="PANTHER" id="PTHR35174">
    <property type="entry name" value="BLL7171 PROTEIN-RELATED"/>
    <property type="match status" value="1"/>
</dbReference>